<protein>
    <recommendedName>
        <fullName evidence="4">RRM domain-containing protein</fullName>
    </recommendedName>
</protein>
<reference evidence="5" key="1">
    <citation type="submission" date="2022-02" db="EMBL/GenBank/DDBJ databases">
        <authorList>
            <person name="Henning P.M."/>
            <person name="McCubbin A.G."/>
            <person name="Shore J.S."/>
        </authorList>
    </citation>
    <scope>NUCLEOTIDE SEQUENCE</scope>
    <source>
        <strain evidence="5">F60SS</strain>
        <tissue evidence="5">Leaves</tissue>
    </source>
</reference>
<evidence type="ECO:0000259" key="4">
    <source>
        <dbReference type="PROSITE" id="PS50102"/>
    </source>
</evidence>
<keyword evidence="6" id="KW-1185">Reference proteome</keyword>
<accession>A0A9Q0J481</accession>
<evidence type="ECO:0000256" key="3">
    <source>
        <dbReference type="SAM" id="MobiDB-lite"/>
    </source>
</evidence>
<feature type="compositionally biased region" description="Basic and acidic residues" evidence="3">
    <location>
        <begin position="661"/>
        <end position="675"/>
    </location>
</feature>
<dbReference type="InterPro" id="IPR035979">
    <property type="entry name" value="RBD_domain_sf"/>
</dbReference>
<feature type="domain" description="RRM" evidence="4">
    <location>
        <begin position="438"/>
        <end position="523"/>
    </location>
</feature>
<dbReference type="Proteomes" id="UP001141552">
    <property type="component" value="Unassembled WGS sequence"/>
</dbReference>
<dbReference type="InterPro" id="IPR000504">
    <property type="entry name" value="RRM_dom"/>
</dbReference>
<dbReference type="PANTHER" id="PTHR21245">
    <property type="entry name" value="HETEROGENEOUS NUCLEAR RIBONUCLEOPROTEIN"/>
    <property type="match status" value="1"/>
</dbReference>
<feature type="region of interest" description="Disordered" evidence="3">
    <location>
        <begin position="140"/>
        <end position="340"/>
    </location>
</feature>
<dbReference type="OrthoDB" id="3800936at2759"/>
<feature type="compositionally biased region" description="Acidic residues" evidence="3">
    <location>
        <begin position="322"/>
        <end position="339"/>
    </location>
</feature>
<proteinExistence type="predicted"/>
<dbReference type="EMBL" id="JAKUCV010006408">
    <property type="protein sequence ID" value="KAJ4827462.1"/>
    <property type="molecule type" value="Genomic_DNA"/>
</dbReference>
<feature type="compositionally biased region" description="Basic and acidic residues" evidence="3">
    <location>
        <begin position="195"/>
        <end position="206"/>
    </location>
</feature>
<dbReference type="SUPFAM" id="SSF54928">
    <property type="entry name" value="RNA-binding domain, RBD"/>
    <property type="match status" value="2"/>
</dbReference>
<gene>
    <name evidence="5" type="ORF">Tsubulata_006803</name>
</gene>
<dbReference type="PROSITE" id="PS50102">
    <property type="entry name" value="RRM"/>
    <property type="match status" value="2"/>
</dbReference>
<name>A0A9Q0J481_9ROSI</name>
<feature type="compositionally biased region" description="Polar residues" evidence="3">
    <location>
        <begin position="81"/>
        <end position="93"/>
    </location>
</feature>
<reference evidence="5" key="2">
    <citation type="journal article" date="2023" name="Plants (Basel)">
        <title>Annotation of the Turnera subulata (Passifloraceae) Draft Genome Reveals the S-Locus Evolved after the Divergence of Turneroideae from Passifloroideae in a Stepwise Manner.</title>
        <authorList>
            <person name="Henning P.M."/>
            <person name="Roalson E.H."/>
            <person name="Mir W."/>
            <person name="McCubbin A.G."/>
            <person name="Shore J.S."/>
        </authorList>
    </citation>
    <scope>NUCLEOTIDE SEQUENCE</scope>
    <source>
        <strain evidence="5">F60SS</strain>
    </source>
</reference>
<feature type="region of interest" description="Disordered" evidence="3">
    <location>
        <begin position="1"/>
        <end position="104"/>
    </location>
</feature>
<dbReference type="Pfam" id="PF00076">
    <property type="entry name" value="RRM_1"/>
    <property type="match status" value="2"/>
</dbReference>
<dbReference type="SMART" id="SM00360">
    <property type="entry name" value="RRM"/>
    <property type="match status" value="2"/>
</dbReference>
<dbReference type="GO" id="GO:0003723">
    <property type="term" value="F:RNA binding"/>
    <property type="evidence" value="ECO:0007669"/>
    <property type="project" value="UniProtKB-UniRule"/>
</dbReference>
<sequence length="785" mass="87161">MKAKNGDPSKSANPVKTPPGRKPAPAKATPDSAAESASLSTQVTTRGSAAKAKLANNNENTPSPIVGSDSKPEQSPGATDEQVNVSTETTAVTSGEKAAPRTRKVVRKIVRRVLKKAPASAKTPATAQVFAPETPKVVEAAKDRVEESTVELGDAKDPKDFDHVEKDDPTAGNAGDSSEKEQGVTQLEEATVKNAAEDVKEAKTDVELEGPGSDPLEREESTVEMGEKSAKNEQTSMEVDVKPNEVAKTSTRSKEPGEADTVEEVNRENVTSKEEPRSETTHVEETEKSELQEGDSQVVHKEHGGSEALEEYGDRVDFGDHGEDDFIEEDPEELPEELEEERRERTAAANKRKIKKEYEIFVGGLDRDATEDDLKKVFEKIGEVVEVRLHKNLSSSKNKGYAFVKFANKEHAKHALSEMKNPVIRGKRCGTAPSEDNDTLFLGNICNTWTKEAIRQKLKEYGVEGVENITLVADVQHEGRSRGFAFLEFSCHADAMLAFKRLQKPDVVFGHTERTAKVAFAEPIREPDPEVMAQLRVKARLSNPMPKTQAVKGGMFGGFYIGHTGGGNFSRSGRGFGRVGHGGYQSNWANFQRGRGFYQHARGQTSRMGPDEPEYNRRYGVYPARQMIGRGGRRGPLRGSYHPAGREVMAAGPSRHNNNRPWHDAPERGHGDHISSRRQPFPPEEVYDRPFVGRHFDDPYFYDDAPHGMKRPFYMTDHDPDYSEPSRLRPRFDYPDPSASFRGTRYHDTYGAGNDPYRHEFYGPDYGSYPPYYGSDRPYGGGYYY</sequence>
<feature type="region of interest" description="Disordered" evidence="3">
    <location>
        <begin position="651"/>
        <end position="685"/>
    </location>
</feature>
<comment type="caution">
    <text evidence="5">The sequence shown here is derived from an EMBL/GenBank/DDBJ whole genome shotgun (WGS) entry which is preliminary data.</text>
</comment>
<dbReference type="InterPro" id="IPR012677">
    <property type="entry name" value="Nucleotide-bd_a/b_plait_sf"/>
</dbReference>
<feature type="compositionally biased region" description="Basic and acidic residues" evidence="3">
    <location>
        <begin position="215"/>
        <end position="231"/>
    </location>
</feature>
<evidence type="ECO:0000256" key="1">
    <source>
        <dbReference type="ARBA" id="ARBA00022884"/>
    </source>
</evidence>
<dbReference type="CDD" id="cd00590">
    <property type="entry name" value="RRM_SF"/>
    <property type="match status" value="2"/>
</dbReference>
<feature type="compositionally biased region" description="Basic and acidic residues" evidence="3">
    <location>
        <begin position="264"/>
        <end position="291"/>
    </location>
</feature>
<feature type="domain" description="RRM" evidence="4">
    <location>
        <begin position="358"/>
        <end position="436"/>
    </location>
</feature>
<evidence type="ECO:0000313" key="5">
    <source>
        <dbReference type="EMBL" id="KAJ4827462.1"/>
    </source>
</evidence>
<keyword evidence="1 2" id="KW-0694">RNA-binding</keyword>
<feature type="compositionally biased region" description="Basic and acidic residues" evidence="3">
    <location>
        <begin position="140"/>
        <end position="169"/>
    </location>
</feature>
<feature type="compositionally biased region" description="Polar residues" evidence="3">
    <location>
        <begin position="35"/>
        <end position="47"/>
    </location>
</feature>
<dbReference type="Gene3D" id="3.30.70.330">
    <property type="match status" value="2"/>
</dbReference>
<organism evidence="5 6">
    <name type="scientific">Turnera subulata</name>
    <dbReference type="NCBI Taxonomy" id="218843"/>
    <lineage>
        <taxon>Eukaryota</taxon>
        <taxon>Viridiplantae</taxon>
        <taxon>Streptophyta</taxon>
        <taxon>Embryophyta</taxon>
        <taxon>Tracheophyta</taxon>
        <taxon>Spermatophyta</taxon>
        <taxon>Magnoliopsida</taxon>
        <taxon>eudicotyledons</taxon>
        <taxon>Gunneridae</taxon>
        <taxon>Pentapetalae</taxon>
        <taxon>rosids</taxon>
        <taxon>fabids</taxon>
        <taxon>Malpighiales</taxon>
        <taxon>Passifloraceae</taxon>
        <taxon>Turnera</taxon>
    </lineage>
</organism>
<evidence type="ECO:0000256" key="2">
    <source>
        <dbReference type="PROSITE-ProRule" id="PRU00176"/>
    </source>
</evidence>
<feature type="compositionally biased region" description="Low complexity" evidence="3">
    <location>
        <begin position="49"/>
        <end position="60"/>
    </location>
</feature>
<evidence type="ECO:0000313" key="6">
    <source>
        <dbReference type="Proteomes" id="UP001141552"/>
    </source>
</evidence>
<dbReference type="AlphaFoldDB" id="A0A9Q0J481"/>
<dbReference type="FunFam" id="3.30.70.330:FF:000187">
    <property type="entry name" value="Heterogeneous nuclear ribonucleoprotein Q"/>
    <property type="match status" value="1"/>
</dbReference>
<feature type="compositionally biased region" description="Basic and acidic residues" evidence="3">
    <location>
        <begin position="312"/>
        <end position="321"/>
    </location>
</feature>